<dbReference type="Proteomes" id="UP000515934">
    <property type="component" value="Chromosome"/>
</dbReference>
<accession>A0A7G9S3T3</accession>
<dbReference type="GO" id="GO:0016020">
    <property type="term" value="C:membrane"/>
    <property type="evidence" value="ECO:0007669"/>
    <property type="project" value="UniProtKB-SubCell"/>
</dbReference>
<reference evidence="7 8" key="1">
    <citation type="submission" date="2020-08" db="EMBL/GenBank/DDBJ databases">
        <title>Genome sequence of Leucobacter denitrificans KACC 14055T.</title>
        <authorList>
            <person name="Hyun D.-W."/>
            <person name="Bae J.-W."/>
        </authorList>
    </citation>
    <scope>NUCLEOTIDE SEQUENCE [LARGE SCALE GENOMIC DNA]</scope>
    <source>
        <strain evidence="7 8">KACC 14055</strain>
    </source>
</reference>
<gene>
    <name evidence="7" type="ORF">H9L06_09685</name>
</gene>
<dbReference type="RefSeq" id="WP_187554978.1">
    <property type="nucleotide sequence ID" value="NZ_CP060716.1"/>
</dbReference>
<dbReference type="EMBL" id="CP060716">
    <property type="protein sequence ID" value="QNN62508.1"/>
    <property type="molecule type" value="Genomic_DNA"/>
</dbReference>
<dbReference type="KEGG" id="ldn:H9L06_09685"/>
<keyword evidence="4 6" id="KW-0472">Membrane</keyword>
<keyword evidence="3 6" id="KW-1133">Transmembrane helix</keyword>
<evidence type="ECO:0000256" key="6">
    <source>
        <dbReference type="SAM" id="Phobius"/>
    </source>
</evidence>
<comment type="subcellular location">
    <subcellularLocation>
        <location evidence="1">Membrane</location>
        <topology evidence="1">Single-pass membrane protein</topology>
    </subcellularLocation>
</comment>
<feature type="region of interest" description="Disordered" evidence="5">
    <location>
        <begin position="1"/>
        <end position="23"/>
    </location>
</feature>
<organism evidence="7 8">
    <name type="scientific">Leucobacter denitrificans</name>
    <dbReference type="NCBI Taxonomy" id="683042"/>
    <lineage>
        <taxon>Bacteria</taxon>
        <taxon>Bacillati</taxon>
        <taxon>Actinomycetota</taxon>
        <taxon>Actinomycetes</taxon>
        <taxon>Micrococcales</taxon>
        <taxon>Microbacteriaceae</taxon>
        <taxon>Leucobacter</taxon>
    </lineage>
</organism>
<dbReference type="PANTHER" id="PTHR30168">
    <property type="entry name" value="PUTATIVE MEMBRANE PROTEIN YPFJ"/>
    <property type="match status" value="1"/>
</dbReference>
<evidence type="ECO:0000313" key="7">
    <source>
        <dbReference type="EMBL" id="QNN62508.1"/>
    </source>
</evidence>
<name>A0A7G9S3T3_9MICO</name>
<evidence type="ECO:0000256" key="1">
    <source>
        <dbReference type="ARBA" id="ARBA00004167"/>
    </source>
</evidence>
<evidence type="ECO:0000256" key="5">
    <source>
        <dbReference type="SAM" id="MobiDB-lite"/>
    </source>
</evidence>
<dbReference type="Pfam" id="PF04228">
    <property type="entry name" value="Zn_peptidase"/>
    <property type="match status" value="1"/>
</dbReference>
<evidence type="ECO:0000256" key="3">
    <source>
        <dbReference type="ARBA" id="ARBA00022989"/>
    </source>
</evidence>
<evidence type="ECO:0000256" key="4">
    <source>
        <dbReference type="ARBA" id="ARBA00023136"/>
    </source>
</evidence>
<dbReference type="AlphaFoldDB" id="A0A7G9S3T3"/>
<evidence type="ECO:0000256" key="2">
    <source>
        <dbReference type="ARBA" id="ARBA00022692"/>
    </source>
</evidence>
<sequence length="296" mass="30937">MTFNDNVRVDTSHVQKRSGGARRGGLAVGGGSIGLLVILFIGSQLLGVDLTGLATGFSSAGGGSSSEEVVALDNCKSGKDANDNQECRMAAASDSLNRYWASQVNNYRAPAPVVLFSGSTQSQCGTASAATGPFYCPPEEAIYVDVSFFETLRSNYGATGGSLSEMYVLAHEWGHHISNLIGSLDQAGRESGATSGSVRLELQADCFAGAWVGAAQTITDDSGVPFLQPITQSQIDDALSAAAAVGDDSIMENAGMQVDPDRFTHGSSEQRQKWFMTGYEQGPTMCGTFDVAASEL</sequence>
<evidence type="ECO:0000313" key="8">
    <source>
        <dbReference type="Proteomes" id="UP000515934"/>
    </source>
</evidence>
<proteinExistence type="predicted"/>
<dbReference type="PANTHER" id="PTHR30168:SF0">
    <property type="entry name" value="INNER MEMBRANE PROTEIN"/>
    <property type="match status" value="1"/>
</dbReference>
<dbReference type="InterPro" id="IPR007343">
    <property type="entry name" value="Uncharacterised_pept_Zn_put"/>
</dbReference>
<keyword evidence="8" id="KW-1185">Reference proteome</keyword>
<keyword evidence="2 6" id="KW-0812">Transmembrane</keyword>
<feature type="transmembrane region" description="Helical" evidence="6">
    <location>
        <begin position="25"/>
        <end position="46"/>
    </location>
</feature>
<protein>
    <submittedName>
        <fullName evidence="7">Neutral zinc metallopeptidase</fullName>
    </submittedName>
</protein>